<reference evidence="14 15" key="1">
    <citation type="journal article" date="2014" name="Nat. Genet.">
        <title>Genome and transcriptome of the porcine whipworm Trichuris suis.</title>
        <authorList>
            <person name="Jex A.R."/>
            <person name="Nejsum P."/>
            <person name="Schwarz E.M."/>
            <person name="Hu L."/>
            <person name="Young N.D."/>
            <person name="Hall R.S."/>
            <person name="Korhonen P.K."/>
            <person name="Liao S."/>
            <person name="Thamsborg S."/>
            <person name="Xia J."/>
            <person name="Xu P."/>
            <person name="Wang S."/>
            <person name="Scheerlinck J.P."/>
            <person name="Hofmann A."/>
            <person name="Sternberg P.W."/>
            <person name="Wang J."/>
            <person name="Gasser R.B."/>
        </authorList>
    </citation>
    <scope>NUCLEOTIDE SEQUENCE [LARGE SCALE GENOMIC DNA]</scope>
    <source>
        <strain evidence="14">DCEP-RM93M</strain>
    </source>
</reference>
<dbReference type="AlphaFoldDB" id="A0A085M4T1"/>
<feature type="disulfide bond" evidence="9">
    <location>
        <begin position="71"/>
        <end position="109"/>
    </location>
</feature>
<comment type="similarity">
    <text evidence="2">Belongs to the G-protein coupled receptor Fz/Smo family.</text>
</comment>
<dbReference type="GO" id="GO:0017147">
    <property type="term" value="F:Wnt-protein binding"/>
    <property type="evidence" value="ECO:0007669"/>
    <property type="project" value="TreeGrafter"/>
</dbReference>
<evidence type="ECO:0000256" key="5">
    <source>
        <dbReference type="ARBA" id="ARBA00022989"/>
    </source>
</evidence>
<dbReference type="PANTHER" id="PTHR11309:SF99">
    <property type="entry name" value="FRIZZLED-4"/>
    <property type="match status" value="1"/>
</dbReference>
<feature type="disulfide bond" evidence="9">
    <location>
        <begin position="26"/>
        <end position="87"/>
    </location>
</feature>
<organism evidence="14 15">
    <name type="scientific">Trichuris suis</name>
    <name type="common">pig whipworm</name>
    <dbReference type="NCBI Taxonomy" id="68888"/>
    <lineage>
        <taxon>Eukaryota</taxon>
        <taxon>Metazoa</taxon>
        <taxon>Ecdysozoa</taxon>
        <taxon>Nematoda</taxon>
        <taxon>Enoplea</taxon>
        <taxon>Dorylaimia</taxon>
        <taxon>Trichinellida</taxon>
        <taxon>Trichuridae</taxon>
        <taxon>Trichuris</taxon>
    </lineage>
</organism>
<name>A0A085M4T1_9BILA</name>
<feature type="domain" description="G-protein coupled receptors family 2 profile 2" evidence="13">
    <location>
        <begin position="224"/>
        <end position="544"/>
    </location>
</feature>
<comment type="subcellular location">
    <subcellularLocation>
        <location evidence="1">Membrane</location>
        <topology evidence="1">Multi-pass membrane protein</topology>
    </subcellularLocation>
</comment>
<feature type="transmembrane region" description="Helical" evidence="10">
    <location>
        <begin position="518"/>
        <end position="537"/>
    </location>
</feature>
<feature type="transmembrane region" description="Helical" evidence="10">
    <location>
        <begin position="315"/>
        <end position="334"/>
    </location>
</feature>
<feature type="chain" id="PRO_5001794981" evidence="11">
    <location>
        <begin position="19"/>
        <end position="596"/>
    </location>
</feature>
<keyword evidence="4 10" id="KW-0812">Transmembrane</keyword>
<evidence type="ECO:0000256" key="4">
    <source>
        <dbReference type="ARBA" id="ARBA00022692"/>
    </source>
</evidence>
<dbReference type="PRINTS" id="PR00489">
    <property type="entry name" value="FRIZZLED"/>
</dbReference>
<dbReference type="Pfam" id="PF01392">
    <property type="entry name" value="Fz"/>
    <property type="match status" value="1"/>
</dbReference>
<evidence type="ECO:0000313" key="14">
    <source>
        <dbReference type="EMBL" id="KFD52227.1"/>
    </source>
</evidence>
<evidence type="ECO:0000256" key="10">
    <source>
        <dbReference type="SAM" id="Phobius"/>
    </source>
</evidence>
<dbReference type="InterPro" id="IPR020067">
    <property type="entry name" value="Frizzled_dom"/>
</dbReference>
<dbReference type="SMART" id="SM00063">
    <property type="entry name" value="FRI"/>
    <property type="match status" value="1"/>
</dbReference>
<dbReference type="PROSITE" id="PS50038">
    <property type="entry name" value="FZ"/>
    <property type="match status" value="1"/>
</dbReference>
<keyword evidence="8" id="KW-0675">Receptor</keyword>
<evidence type="ECO:0000313" key="15">
    <source>
        <dbReference type="Proteomes" id="UP000030764"/>
    </source>
</evidence>
<evidence type="ECO:0000259" key="12">
    <source>
        <dbReference type="PROSITE" id="PS50038"/>
    </source>
</evidence>
<evidence type="ECO:0000256" key="11">
    <source>
        <dbReference type="SAM" id="SignalP"/>
    </source>
</evidence>
<feature type="disulfide bond" evidence="9">
    <location>
        <begin position="34"/>
        <end position="80"/>
    </location>
</feature>
<evidence type="ECO:0000259" key="13">
    <source>
        <dbReference type="PROSITE" id="PS50261"/>
    </source>
</evidence>
<feature type="disulfide bond" evidence="9">
    <location>
        <begin position="102"/>
        <end position="126"/>
    </location>
</feature>
<evidence type="ECO:0000256" key="7">
    <source>
        <dbReference type="ARBA" id="ARBA00023157"/>
    </source>
</evidence>
<feature type="transmembrane region" description="Helical" evidence="10">
    <location>
        <begin position="391"/>
        <end position="419"/>
    </location>
</feature>
<dbReference type="GO" id="GO:0005615">
    <property type="term" value="C:extracellular space"/>
    <property type="evidence" value="ECO:0007669"/>
    <property type="project" value="TreeGrafter"/>
</dbReference>
<evidence type="ECO:0000256" key="2">
    <source>
        <dbReference type="ARBA" id="ARBA00008077"/>
    </source>
</evidence>
<dbReference type="GO" id="GO:0035567">
    <property type="term" value="P:non-canonical Wnt signaling pathway"/>
    <property type="evidence" value="ECO:0007669"/>
    <property type="project" value="TreeGrafter"/>
</dbReference>
<evidence type="ECO:0000256" key="6">
    <source>
        <dbReference type="ARBA" id="ARBA00023136"/>
    </source>
</evidence>
<dbReference type="InterPro" id="IPR017981">
    <property type="entry name" value="GPCR_2-like_7TM"/>
</dbReference>
<evidence type="ECO:0000256" key="8">
    <source>
        <dbReference type="ARBA" id="ARBA00023170"/>
    </source>
</evidence>
<dbReference type="GO" id="GO:0060070">
    <property type="term" value="P:canonical Wnt signaling pathway"/>
    <property type="evidence" value="ECO:0007669"/>
    <property type="project" value="TreeGrafter"/>
</dbReference>
<dbReference type="SMART" id="SM01330">
    <property type="entry name" value="Frizzled"/>
    <property type="match status" value="1"/>
</dbReference>
<evidence type="ECO:0000256" key="3">
    <source>
        <dbReference type="ARBA" id="ARBA00022473"/>
    </source>
</evidence>
<feature type="transmembrane region" description="Helical" evidence="10">
    <location>
        <begin position="354"/>
        <end position="371"/>
    </location>
</feature>
<dbReference type="Gene3D" id="1.20.1070.10">
    <property type="entry name" value="Rhodopsin 7-helix transmembrane proteins"/>
    <property type="match status" value="1"/>
</dbReference>
<evidence type="ECO:0000256" key="1">
    <source>
        <dbReference type="ARBA" id="ARBA00004141"/>
    </source>
</evidence>
<keyword evidence="7 9" id="KW-1015">Disulfide bond</keyword>
<keyword evidence="6 10" id="KW-0472">Membrane</keyword>
<proteinExistence type="inferred from homology"/>
<feature type="signal peptide" evidence="11">
    <location>
        <begin position="1"/>
        <end position="18"/>
    </location>
</feature>
<dbReference type="InterPro" id="IPR015526">
    <property type="entry name" value="Frizzled/SFRP"/>
</dbReference>
<feature type="transmembrane region" description="Helical" evidence="10">
    <location>
        <begin position="260"/>
        <end position="280"/>
    </location>
</feature>
<dbReference type="InterPro" id="IPR000539">
    <property type="entry name" value="Frizzled/Smoothened_7TM"/>
</dbReference>
<dbReference type="PROSITE" id="PS50261">
    <property type="entry name" value="G_PROTEIN_RECEP_F2_4"/>
    <property type="match status" value="1"/>
</dbReference>
<dbReference type="GO" id="GO:0016020">
    <property type="term" value="C:membrane"/>
    <property type="evidence" value="ECO:0007669"/>
    <property type="project" value="UniProtKB-SubCell"/>
</dbReference>
<sequence>MLSMLLLLLFLFGLMVKGSDWAPALCERISVPVCRDMPYNFTRLPNLIGDQDQQSVAMSMHDFEPLIDIKCSVNLKFFLCSVFTPMCTEAMDEPITSCRSVCQEVERSCAPPLANFGIQWPSVLNCSQFPVQNSEPPCMDPSPAKGLSNRNRQKLERPFSSSRGATATTAKSRQPLPVSRYEMATPTDACGTQFAMIDRHDLHNKCVLRCNQHWMFSGEQKRFVKIWMAAWASLCLLATGLTLVTFLLDGYRFAYPKRPVVFIALCHFMYSIAYLLPIIAGAERAACQRLTSGYSVLVAHSLSNVWCVATFILRYYFALTSVVWWLILTMTWYLAAGRKWSQEAIARHSSMFHILAWALPAGLTVIVMVTHEVEANELTSLCFICSQSNSALYGFFVGPIALLSAVGVGFMVAGVRSMVRIRKDMRYRACDTELQKLRQLMTKICVFSLLYFVTTLVVLICISYERVFVDNLWRNAATSGCLQQRGDGGSDKYCKGRLHGVADNAFIPVHRRPVVEVYMLNIAMSMTVGVVSCLWVWSKKTVQTWQRFLCRSLLPVAVASKPIHYAPVLSRRPEPASQQLSTGCYHFSLNRTPSKP</sequence>
<dbReference type="Pfam" id="PF01534">
    <property type="entry name" value="Frizzled"/>
    <property type="match status" value="1"/>
</dbReference>
<keyword evidence="5 10" id="KW-1133">Transmembrane helix</keyword>
<dbReference type="PANTHER" id="PTHR11309">
    <property type="entry name" value="FRIZZLED"/>
    <property type="match status" value="1"/>
</dbReference>
<protein>
    <submittedName>
        <fullName evidence="14">Uncharacterized protein</fullName>
    </submittedName>
</protein>
<evidence type="ECO:0000256" key="9">
    <source>
        <dbReference type="PROSITE-ProRule" id="PRU00090"/>
    </source>
</evidence>
<feature type="transmembrane region" description="Helical" evidence="10">
    <location>
        <begin position="226"/>
        <end position="248"/>
    </location>
</feature>
<dbReference type="SUPFAM" id="SSF63501">
    <property type="entry name" value="Frizzled cysteine-rich domain"/>
    <property type="match status" value="1"/>
</dbReference>
<gene>
    <name evidence="14" type="ORF">M513_06940</name>
</gene>
<keyword evidence="11" id="KW-0732">Signal</keyword>
<dbReference type="Proteomes" id="UP000030764">
    <property type="component" value="Unassembled WGS sequence"/>
</dbReference>
<keyword evidence="3" id="KW-0217">Developmental protein</keyword>
<keyword evidence="15" id="KW-1185">Reference proteome</keyword>
<dbReference type="InterPro" id="IPR036790">
    <property type="entry name" value="Frizzled_dom_sf"/>
</dbReference>
<feature type="domain" description="FZ" evidence="12">
    <location>
        <begin position="26"/>
        <end position="141"/>
    </location>
</feature>
<dbReference type="GO" id="GO:0004888">
    <property type="term" value="F:transmembrane signaling receptor activity"/>
    <property type="evidence" value="ECO:0007669"/>
    <property type="project" value="InterPro"/>
</dbReference>
<accession>A0A085M4T1</accession>
<dbReference type="EMBL" id="KL363230">
    <property type="protein sequence ID" value="KFD52227.1"/>
    <property type="molecule type" value="Genomic_DNA"/>
</dbReference>
<dbReference type="Gene3D" id="1.10.2000.10">
    <property type="entry name" value="Frizzled cysteine-rich domain"/>
    <property type="match status" value="1"/>
</dbReference>
<feature type="transmembrane region" description="Helical" evidence="10">
    <location>
        <begin position="440"/>
        <end position="465"/>
    </location>
</feature>
<comment type="caution">
    <text evidence="9">Lacks conserved residue(s) required for the propagation of feature annotation.</text>
</comment>
<dbReference type="OrthoDB" id="5959102at2759"/>